<comment type="caution">
    <text evidence="4">The sequence shown here is derived from an EMBL/GenBank/DDBJ whole genome shotgun (WGS) entry which is preliminary data.</text>
</comment>
<dbReference type="InterPro" id="IPR050266">
    <property type="entry name" value="AB_hydrolase_sf"/>
</dbReference>
<name>A0A847S5T8_9NEIS</name>
<dbReference type="EMBL" id="JABAIM010000001">
    <property type="protein sequence ID" value="NLR74165.1"/>
    <property type="molecule type" value="Genomic_DNA"/>
</dbReference>
<feature type="domain" description="AB hydrolase-1" evidence="3">
    <location>
        <begin position="51"/>
        <end position="263"/>
    </location>
</feature>
<reference evidence="4 5" key="1">
    <citation type="submission" date="2020-04" db="EMBL/GenBank/DDBJ databases">
        <title>Draft genome of Leeia sp. IMCC25680.</title>
        <authorList>
            <person name="Song J."/>
            <person name="Cho J.-C."/>
        </authorList>
    </citation>
    <scope>NUCLEOTIDE SEQUENCE [LARGE SCALE GENOMIC DNA]</scope>
    <source>
        <strain evidence="4 5">IMCC25680</strain>
    </source>
</reference>
<evidence type="ECO:0000256" key="1">
    <source>
        <dbReference type="ARBA" id="ARBA00022801"/>
    </source>
</evidence>
<dbReference type="InterPro" id="IPR029058">
    <property type="entry name" value="AB_hydrolase_fold"/>
</dbReference>
<feature type="chain" id="PRO_5032446235" evidence="2">
    <location>
        <begin position="23"/>
        <end position="276"/>
    </location>
</feature>
<proteinExistence type="predicted"/>
<dbReference type="GO" id="GO:0016787">
    <property type="term" value="F:hydrolase activity"/>
    <property type="evidence" value="ECO:0007669"/>
    <property type="project" value="UniProtKB-KW"/>
</dbReference>
<evidence type="ECO:0000256" key="2">
    <source>
        <dbReference type="SAM" id="SignalP"/>
    </source>
</evidence>
<dbReference type="SUPFAM" id="SSF53474">
    <property type="entry name" value="alpha/beta-Hydrolases"/>
    <property type="match status" value="1"/>
</dbReference>
<evidence type="ECO:0000313" key="4">
    <source>
        <dbReference type="EMBL" id="NLR74165.1"/>
    </source>
</evidence>
<organism evidence="4 5">
    <name type="scientific">Leeia aquatica</name>
    <dbReference type="NCBI Taxonomy" id="2725557"/>
    <lineage>
        <taxon>Bacteria</taxon>
        <taxon>Pseudomonadati</taxon>
        <taxon>Pseudomonadota</taxon>
        <taxon>Betaproteobacteria</taxon>
        <taxon>Neisseriales</taxon>
        <taxon>Leeiaceae</taxon>
        <taxon>Leeia</taxon>
    </lineage>
</organism>
<dbReference type="InterPro" id="IPR000073">
    <property type="entry name" value="AB_hydrolase_1"/>
</dbReference>
<protein>
    <submittedName>
        <fullName evidence="4">Alpha/beta hydrolase</fullName>
    </submittedName>
</protein>
<sequence>MQRRFKAAIAGLLWVAASMAVAGPACSPGMLPVNGHGLWVNHQAGAQPTLVFEAGGGNDATGWSRFLEQAKPLGLSTFVYDRAGLGNSEVDPSPYTVQREVAALAAALEACEVKGDLILVAHSYGGNIALLLAAQHRQVKGVVLLDTVIPGYNTAERIQKILDTYRPQYPEIREKAPKLAAAVIPMMEAYPDTAKALDAVSLPPGLPVVDIVAEKPAVDTPEEAAAWHAAHRAFVQKDTSRSYVLAKDSGHKVMVDRPDLVLRAIETLLQRITVQP</sequence>
<gene>
    <name evidence="4" type="ORF">HF682_03230</name>
</gene>
<accession>A0A847S5T8</accession>
<dbReference type="RefSeq" id="WP_168875796.1">
    <property type="nucleotide sequence ID" value="NZ_JABAIM010000001.1"/>
</dbReference>
<evidence type="ECO:0000313" key="5">
    <source>
        <dbReference type="Proteomes" id="UP000587991"/>
    </source>
</evidence>
<dbReference type="PANTHER" id="PTHR43798">
    <property type="entry name" value="MONOACYLGLYCEROL LIPASE"/>
    <property type="match status" value="1"/>
</dbReference>
<dbReference type="PANTHER" id="PTHR43798:SF31">
    <property type="entry name" value="AB HYDROLASE SUPERFAMILY PROTEIN YCLE"/>
    <property type="match status" value="1"/>
</dbReference>
<feature type="signal peptide" evidence="2">
    <location>
        <begin position="1"/>
        <end position="22"/>
    </location>
</feature>
<dbReference type="Gene3D" id="3.40.50.1820">
    <property type="entry name" value="alpha/beta hydrolase"/>
    <property type="match status" value="1"/>
</dbReference>
<keyword evidence="1 4" id="KW-0378">Hydrolase</keyword>
<dbReference type="Proteomes" id="UP000587991">
    <property type="component" value="Unassembled WGS sequence"/>
</dbReference>
<evidence type="ECO:0000259" key="3">
    <source>
        <dbReference type="Pfam" id="PF12697"/>
    </source>
</evidence>
<dbReference type="Pfam" id="PF12697">
    <property type="entry name" value="Abhydrolase_6"/>
    <property type="match status" value="1"/>
</dbReference>
<dbReference type="AlphaFoldDB" id="A0A847S5T8"/>
<keyword evidence="5" id="KW-1185">Reference proteome</keyword>
<dbReference type="GO" id="GO:0016020">
    <property type="term" value="C:membrane"/>
    <property type="evidence" value="ECO:0007669"/>
    <property type="project" value="TreeGrafter"/>
</dbReference>
<keyword evidence="2" id="KW-0732">Signal</keyword>